<reference evidence="3" key="1">
    <citation type="submission" date="2024-03" db="EMBL/GenBank/DDBJ databases">
        <title>Diverse circular DNA viruses in blood, oral, and fecal samples of captive lemurs.</title>
        <authorList>
            <person name="Paietta E.N."/>
            <person name="Kraberger S."/>
            <person name="Lund M.C."/>
            <person name="Custer J.M."/>
            <person name="Vargas K.M."/>
            <person name="Ehmke E.E."/>
            <person name="Yoder A.D."/>
            <person name="Varsani A."/>
        </authorList>
    </citation>
    <scope>NUCLEOTIDE SEQUENCE</scope>
    <source>
        <strain evidence="1">Duke_18_51</strain>
        <strain evidence="2">Duke_23FS_39</strain>
        <strain evidence="3">Duke_43SS_57</strain>
        <strain evidence="4">Duke_44SS_22</strain>
    </source>
</reference>
<proteinExistence type="predicted"/>
<dbReference type="InterPro" id="IPR046781">
    <property type="entry name" value="Phage_ORF5"/>
</dbReference>
<accession>A0AAU8B930</accession>
<evidence type="ECO:0000313" key="4">
    <source>
        <dbReference type="EMBL" id="XCD08645.1"/>
    </source>
</evidence>
<sequence>MTIFAIYDLKAKKFVSYYVVDNTADFIRSIVSLVNSGKEENNLVKYSDEFELYKIGVIDSIDGSISALHELVGLLSDFRGAVARV</sequence>
<dbReference type="EMBL" id="PP511902">
    <property type="protein sequence ID" value="XCD08645.1"/>
    <property type="molecule type" value="Genomic_DNA"/>
</dbReference>
<organism evidence="3">
    <name type="scientific">Dulem virus 197</name>
    <dbReference type="NCBI Taxonomy" id="3145674"/>
    <lineage>
        <taxon>Viruses</taxon>
        <taxon>Monodnaviria</taxon>
        <taxon>Sangervirae</taxon>
        <taxon>Phixviricota</taxon>
        <taxon>Malgrandaviricetes</taxon>
        <taxon>Petitvirales</taxon>
        <taxon>Microviridae</taxon>
        <taxon>Microvirus</taxon>
    </lineage>
</organism>
<evidence type="ECO:0000313" key="1">
    <source>
        <dbReference type="EMBL" id="XCD03337.1"/>
    </source>
</evidence>
<protein>
    <submittedName>
        <fullName evidence="3">Nonstructural protein</fullName>
    </submittedName>
</protein>
<name>A0AAU8B930_9VIRU</name>
<dbReference type="EMBL" id="PP511463">
    <property type="protein sequence ID" value="XCD04467.1"/>
    <property type="molecule type" value="Genomic_DNA"/>
</dbReference>
<evidence type="ECO:0000313" key="2">
    <source>
        <dbReference type="EMBL" id="XCD04467.1"/>
    </source>
</evidence>
<dbReference type="Pfam" id="PF20577">
    <property type="entry name" value="Phage_ORF5"/>
    <property type="match status" value="1"/>
</dbReference>
<evidence type="ECO:0000313" key="3">
    <source>
        <dbReference type="EMBL" id="XCD08551.1"/>
    </source>
</evidence>
<dbReference type="EMBL" id="PP511344">
    <property type="protein sequence ID" value="XCD03337.1"/>
    <property type="molecule type" value="Genomic_DNA"/>
</dbReference>
<dbReference type="EMBL" id="PP511889">
    <property type="protein sequence ID" value="XCD08551.1"/>
    <property type="molecule type" value="Genomic_DNA"/>
</dbReference>